<organism evidence="4 5">
    <name type="scientific">Candidatus Scalindua brodae</name>
    <dbReference type="NCBI Taxonomy" id="237368"/>
    <lineage>
        <taxon>Bacteria</taxon>
        <taxon>Pseudomonadati</taxon>
        <taxon>Planctomycetota</taxon>
        <taxon>Candidatus Brocadiia</taxon>
        <taxon>Candidatus Brocadiales</taxon>
        <taxon>Candidatus Scalinduaceae</taxon>
        <taxon>Candidatus Scalindua</taxon>
    </lineage>
</organism>
<proteinExistence type="predicted"/>
<evidence type="ECO:0000259" key="3">
    <source>
        <dbReference type="Pfam" id="PF03781"/>
    </source>
</evidence>
<dbReference type="PANTHER" id="PTHR23150">
    <property type="entry name" value="SULFATASE MODIFYING FACTOR 1, 2"/>
    <property type="match status" value="1"/>
</dbReference>
<dbReference type="SUPFAM" id="SSF56436">
    <property type="entry name" value="C-type lectin-like"/>
    <property type="match status" value="1"/>
</dbReference>
<keyword evidence="2" id="KW-0732">Signal</keyword>
<accession>A0A0B0ELX4</accession>
<protein>
    <recommendedName>
        <fullName evidence="3">Sulfatase-modifying factor enzyme-like domain-containing protein</fullName>
    </recommendedName>
</protein>
<dbReference type="SMART" id="SM00028">
    <property type="entry name" value="TPR"/>
    <property type="match status" value="2"/>
</dbReference>
<gene>
    <name evidence="4" type="ORF">SCABRO_02574</name>
</gene>
<dbReference type="AlphaFoldDB" id="A0A0B0ELX4"/>
<dbReference type="InterPro" id="IPR019734">
    <property type="entry name" value="TPR_rpt"/>
</dbReference>
<feature type="repeat" description="TPR" evidence="1">
    <location>
        <begin position="106"/>
        <end position="139"/>
    </location>
</feature>
<comment type="caution">
    <text evidence="4">The sequence shown here is derived from an EMBL/GenBank/DDBJ whole genome shotgun (WGS) entry which is preliminary data.</text>
</comment>
<feature type="signal peptide" evidence="2">
    <location>
        <begin position="1"/>
        <end position="22"/>
    </location>
</feature>
<feature type="domain" description="Sulfatase-modifying factor enzyme-like" evidence="3">
    <location>
        <begin position="219"/>
        <end position="448"/>
    </location>
</feature>
<dbReference type="SUPFAM" id="SSF48452">
    <property type="entry name" value="TPR-like"/>
    <property type="match status" value="1"/>
</dbReference>
<name>A0A0B0ELX4_9BACT</name>
<sequence>MLRFLTKYLILCWLFVAATSFAETAPSKTELYNECPTCGTKYSYDIKFCGKDGGKLVETQQSSMCPKCNQKGVPGEIFCRTDGEKLVTVEEAKVNEQKLLEDRQKALEHFREGNTFLDSEDYGNALEEYKKAIELYENIPRLQYNIGLLYGKIGKHKDAIKHLRNYCQLSPNAEDVDGIITRIAVLQGILDKKNRLMKKYEKRDEIMTKALPGIKERCGMVFVPAGEFMMGIDDIKREQRPSHKVHVDAFYIDKCEVTNAQYYEFLDYINKTNDHSKCREDEPINKDHRPHNWEQDYYNHPEFPVVRIDWYDASAYAAWVGKRLPTEAEWEKAARGTDERKWPWGDEWDPSKYNYGDPMPVGSCEEGKSPYGCYDMAGSVAEWCADWANMNYYEKSPKRNPEGPERGDKKIIRGGSRFIPDGLSLRSTARKAMRPDIGNMSVGFRCVKSM</sequence>
<dbReference type="InterPro" id="IPR016187">
    <property type="entry name" value="CTDL_fold"/>
</dbReference>
<dbReference type="InterPro" id="IPR005532">
    <property type="entry name" value="SUMF_dom"/>
</dbReference>
<evidence type="ECO:0000256" key="2">
    <source>
        <dbReference type="SAM" id="SignalP"/>
    </source>
</evidence>
<dbReference type="Gene3D" id="3.90.1580.10">
    <property type="entry name" value="paralog of FGE (formylglycine-generating enzyme)"/>
    <property type="match status" value="1"/>
</dbReference>
<dbReference type="EMBL" id="JRYO01000184">
    <property type="protein sequence ID" value="KHE91685.1"/>
    <property type="molecule type" value="Genomic_DNA"/>
</dbReference>
<dbReference type="eggNOG" id="COG1262">
    <property type="taxonomic scope" value="Bacteria"/>
</dbReference>
<reference evidence="4 5" key="1">
    <citation type="submission" date="2014-10" db="EMBL/GenBank/DDBJ databases">
        <title>Draft genome of anammox bacterium scalindua brodae, obtained using differential coverage binning of sequence data from two enrichment reactors.</title>
        <authorList>
            <person name="Speth D.R."/>
            <person name="Russ L."/>
            <person name="Kartal B."/>
            <person name="Op den Camp H.J."/>
            <person name="Dutilh B.E."/>
            <person name="Jetten M.S."/>
        </authorList>
    </citation>
    <scope>NUCLEOTIDE SEQUENCE [LARGE SCALE GENOMIC DNA]</scope>
    <source>
        <strain evidence="4">RU1</strain>
    </source>
</reference>
<dbReference type="PROSITE" id="PS50005">
    <property type="entry name" value="TPR"/>
    <property type="match status" value="2"/>
</dbReference>
<evidence type="ECO:0000313" key="5">
    <source>
        <dbReference type="Proteomes" id="UP000030652"/>
    </source>
</evidence>
<dbReference type="Proteomes" id="UP000030652">
    <property type="component" value="Unassembled WGS sequence"/>
</dbReference>
<evidence type="ECO:0000256" key="1">
    <source>
        <dbReference type="PROSITE-ProRule" id="PRU00339"/>
    </source>
</evidence>
<dbReference type="GO" id="GO:0120147">
    <property type="term" value="F:formylglycine-generating oxidase activity"/>
    <property type="evidence" value="ECO:0007669"/>
    <property type="project" value="TreeGrafter"/>
</dbReference>
<dbReference type="Gene3D" id="1.25.40.10">
    <property type="entry name" value="Tetratricopeptide repeat domain"/>
    <property type="match status" value="1"/>
</dbReference>
<keyword evidence="1" id="KW-0802">TPR repeat</keyword>
<dbReference type="Pfam" id="PF13414">
    <property type="entry name" value="TPR_11"/>
    <property type="match status" value="1"/>
</dbReference>
<feature type="repeat" description="TPR" evidence="1">
    <location>
        <begin position="140"/>
        <end position="173"/>
    </location>
</feature>
<dbReference type="InterPro" id="IPR011990">
    <property type="entry name" value="TPR-like_helical_dom_sf"/>
</dbReference>
<dbReference type="InterPro" id="IPR051043">
    <property type="entry name" value="Sulfatase_Mod_Factor_Kinase"/>
</dbReference>
<dbReference type="InterPro" id="IPR042095">
    <property type="entry name" value="SUMF_sf"/>
</dbReference>
<evidence type="ECO:0000313" key="4">
    <source>
        <dbReference type="EMBL" id="KHE91685.1"/>
    </source>
</evidence>
<dbReference type="Pfam" id="PF03781">
    <property type="entry name" value="FGE-sulfatase"/>
    <property type="match status" value="1"/>
</dbReference>
<feature type="chain" id="PRO_5002054347" description="Sulfatase-modifying factor enzyme-like domain-containing protein" evidence="2">
    <location>
        <begin position="23"/>
        <end position="450"/>
    </location>
</feature>
<dbReference type="PANTHER" id="PTHR23150:SF19">
    <property type="entry name" value="FORMYLGLYCINE-GENERATING ENZYME"/>
    <property type="match status" value="1"/>
</dbReference>